<dbReference type="OrthoDB" id="2288358at2759"/>
<dbReference type="EMBL" id="KV440973">
    <property type="protein sequence ID" value="OAD78589.1"/>
    <property type="molecule type" value="Genomic_DNA"/>
</dbReference>
<dbReference type="InterPro" id="IPR024061">
    <property type="entry name" value="NDT80_DNA-bd_dom"/>
</dbReference>
<name>A0A167PV59_PHYB8</name>
<dbReference type="PANTHER" id="PTHR35144">
    <property type="entry name" value="MEIOSIS-SPECIFIC TRANSCRIPTION FACTOR NDT80"/>
    <property type="match status" value="1"/>
</dbReference>
<accession>A0A167PV59</accession>
<dbReference type="GO" id="GO:0045944">
    <property type="term" value="P:positive regulation of transcription by RNA polymerase II"/>
    <property type="evidence" value="ECO:0007669"/>
    <property type="project" value="TreeGrafter"/>
</dbReference>
<evidence type="ECO:0000256" key="2">
    <source>
        <dbReference type="PROSITE-ProRule" id="PRU00850"/>
    </source>
</evidence>
<dbReference type="AlphaFoldDB" id="A0A167PV59"/>
<dbReference type="GO" id="GO:0000228">
    <property type="term" value="C:nuclear chromosome"/>
    <property type="evidence" value="ECO:0007669"/>
    <property type="project" value="TreeGrafter"/>
</dbReference>
<dbReference type="InterPro" id="IPR037141">
    <property type="entry name" value="NDT80_DNA-bd_dom_sf"/>
</dbReference>
<reference evidence="6" key="1">
    <citation type="submission" date="2015-06" db="EMBL/GenBank/DDBJ databases">
        <title>Expansion of signal transduction pathways in fungi by whole-genome duplication.</title>
        <authorList>
            <consortium name="DOE Joint Genome Institute"/>
            <person name="Corrochano L.M."/>
            <person name="Kuo A."/>
            <person name="Marcet-Houben M."/>
            <person name="Polaino S."/>
            <person name="Salamov A."/>
            <person name="Villalobos J.M."/>
            <person name="Alvarez M.I."/>
            <person name="Avalos J."/>
            <person name="Benito E.P."/>
            <person name="Benoit I."/>
            <person name="Burger G."/>
            <person name="Camino L.P."/>
            <person name="Canovas D."/>
            <person name="Cerda-Olmedo E."/>
            <person name="Cheng J.-F."/>
            <person name="Dominguez A."/>
            <person name="Elias M."/>
            <person name="Eslava A.P."/>
            <person name="Glaser F."/>
            <person name="Grimwood J."/>
            <person name="Gutierrez G."/>
            <person name="Heitman J."/>
            <person name="Henrissat B."/>
            <person name="Iturriaga E.A."/>
            <person name="Lang B.F."/>
            <person name="Lavin J.L."/>
            <person name="Lee S."/>
            <person name="Li W."/>
            <person name="Lindquist E."/>
            <person name="Lopez-Garcia S."/>
            <person name="Luque E.M."/>
            <person name="Marcos A.T."/>
            <person name="Martin J."/>
            <person name="McCluskey K."/>
            <person name="Medina H.R."/>
            <person name="Miralles-Duran A."/>
            <person name="Miyazaki A."/>
            <person name="Munoz-Torres E."/>
            <person name="Oguiza J.A."/>
            <person name="Ohm R."/>
            <person name="Olmedo M."/>
            <person name="Orejas M."/>
            <person name="Ortiz-Castellanos L."/>
            <person name="Pisabarro A.G."/>
            <person name="Rodriguez-Romero J."/>
            <person name="Ruiz-Herrera J."/>
            <person name="Ruiz-Vazquez R."/>
            <person name="Sanz C."/>
            <person name="Schackwitz W."/>
            <person name="Schmutz J."/>
            <person name="Shahriari M."/>
            <person name="Shelest E."/>
            <person name="Silva-Franco F."/>
            <person name="Soanes D."/>
            <person name="Syed K."/>
            <person name="Tagua V.G."/>
            <person name="Talbot N.J."/>
            <person name="Thon M."/>
            <person name="De vries R.P."/>
            <person name="Wiebenga A."/>
            <person name="Yadav J.S."/>
            <person name="Braun E.L."/>
            <person name="Baker S."/>
            <person name="Garre V."/>
            <person name="Horwitz B."/>
            <person name="Torres-Martinez S."/>
            <person name="Idnurm A."/>
            <person name="Herrera-Estrella A."/>
            <person name="Gabaldon T."/>
            <person name="Grigoriev I.V."/>
        </authorList>
    </citation>
    <scope>NUCLEOTIDE SEQUENCE [LARGE SCALE GENOMIC DNA]</scope>
    <source>
        <strain evidence="6">NRRL 1555(-)</strain>
    </source>
</reference>
<dbReference type="InParanoid" id="A0A167PV59"/>
<feature type="DNA-binding region" description="NDT80" evidence="2">
    <location>
        <begin position="43"/>
        <end position="278"/>
    </location>
</feature>
<protein>
    <submittedName>
        <fullName evidence="5">p53-like transcription factor</fullName>
    </submittedName>
</protein>
<dbReference type="RefSeq" id="XP_018296629.1">
    <property type="nucleotide sequence ID" value="XM_018439052.1"/>
</dbReference>
<proteinExistence type="predicted"/>
<dbReference type="InterPro" id="IPR052605">
    <property type="entry name" value="Fungal_trans_regulator"/>
</dbReference>
<feature type="compositionally biased region" description="Polar residues" evidence="3">
    <location>
        <begin position="1"/>
        <end position="37"/>
    </location>
</feature>
<evidence type="ECO:0000259" key="4">
    <source>
        <dbReference type="PROSITE" id="PS51517"/>
    </source>
</evidence>
<dbReference type="GO" id="GO:0051321">
    <property type="term" value="P:meiotic cell cycle"/>
    <property type="evidence" value="ECO:0007669"/>
    <property type="project" value="TreeGrafter"/>
</dbReference>
<dbReference type="VEuPathDB" id="FungiDB:PHYBLDRAFT_185261"/>
<dbReference type="Pfam" id="PF05224">
    <property type="entry name" value="NDT80_PhoG"/>
    <property type="match status" value="1"/>
</dbReference>
<keyword evidence="6" id="KW-1185">Reference proteome</keyword>
<dbReference type="GeneID" id="28999958"/>
<dbReference type="Proteomes" id="UP000077315">
    <property type="component" value="Unassembled WGS sequence"/>
</dbReference>
<evidence type="ECO:0000256" key="3">
    <source>
        <dbReference type="SAM" id="MobiDB-lite"/>
    </source>
</evidence>
<feature type="domain" description="NDT80" evidence="4">
    <location>
        <begin position="43"/>
        <end position="278"/>
    </location>
</feature>
<dbReference type="InterPro" id="IPR008967">
    <property type="entry name" value="p53-like_TF_DNA-bd_sf"/>
</dbReference>
<sequence>MQDTAIQRGETTFGSHHNPSHASETTRQGFQSLSEPSTPLPLGPHTKRHRMASGPPDYKLSSVDESLDITNNENGIGPPFGIATEYESLVSVENHREIRPRLWARMDRGFFLQDLEWTCYRRNYFQVSASFDFENEMPDVECVVKSTGEQILSFSVNLWAHVTEGGRHIELVQHTPKRDKGPQRTPQPCTIRAGGNLDTGGTTLGAPHTIQPDLALFERIQFKTATANNGKRRAAQQYFRLNVDLLANTATGSIRVMSIASAPLVVRGRSPGHYAELQDKSIQPTQRHRHHHRYMSLPNRPSEPYPSFVSFIPPSQHLTPPHSRVDSSSSSPFSTLQSQAFNPFLPAYDPQRQPLNNSRLPLPPPPASSTPSHRDDMNYRQNTTPYYPIQHRQEYISHNYYYQGQPPNIKESTEEDLKSIKPTAYSS</sequence>
<gene>
    <name evidence="5" type="ORF">PHYBLDRAFT_185261</name>
</gene>
<dbReference type="GO" id="GO:0003677">
    <property type="term" value="F:DNA binding"/>
    <property type="evidence" value="ECO:0007669"/>
    <property type="project" value="UniProtKB-KW"/>
</dbReference>
<keyword evidence="1 2" id="KW-0238">DNA-binding</keyword>
<dbReference type="STRING" id="763407.A0A167PV59"/>
<evidence type="ECO:0000313" key="6">
    <source>
        <dbReference type="Proteomes" id="UP000077315"/>
    </source>
</evidence>
<feature type="region of interest" description="Disordered" evidence="3">
    <location>
        <begin position="401"/>
        <end position="427"/>
    </location>
</feature>
<organism evidence="5 6">
    <name type="scientific">Phycomyces blakesleeanus (strain ATCC 8743b / DSM 1359 / FGSC 10004 / NBRC 33097 / NRRL 1555)</name>
    <dbReference type="NCBI Taxonomy" id="763407"/>
    <lineage>
        <taxon>Eukaryota</taxon>
        <taxon>Fungi</taxon>
        <taxon>Fungi incertae sedis</taxon>
        <taxon>Mucoromycota</taxon>
        <taxon>Mucoromycotina</taxon>
        <taxon>Mucoromycetes</taxon>
        <taxon>Mucorales</taxon>
        <taxon>Phycomycetaceae</taxon>
        <taxon>Phycomyces</taxon>
    </lineage>
</organism>
<dbReference type="PROSITE" id="PS51517">
    <property type="entry name" value="NDT80"/>
    <property type="match status" value="1"/>
</dbReference>
<feature type="region of interest" description="Disordered" evidence="3">
    <location>
        <begin position="1"/>
        <end position="62"/>
    </location>
</feature>
<dbReference type="SUPFAM" id="SSF49417">
    <property type="entry name" value="p53-like transcription factors"/>
    <property type="match status" value="1"/>
</dbReference>
<dbReference type="Gene3D" id="2.60.40.1390">
    <property type="entry name" value="NDT80 DNA-binding domain"/>
    <property type="match status" value="1"/>
</dbReference>
<dbReference type="GO" id="GO:0003700">
    <property type="term" value="F:DNA-binding transcription factor activity"/>
    <property type="evidence" value="ECO:0007669"/>
    <property type="project" value="UniProtKB-UniRule"/>
</dbReference>
<feature type="compositionally biased region" description="Low complexity" evidence="3">
    <location>
        <begin position="326"/>
        <end position="338"/>
    </location>
</feature>
<feature type="region of interest" description="Disordered" evidence="3">
    <location>
        <begin position="278"/>
        <end position="382"/>
    </location>
</feature>
<dbReference type="PANTHER" id="PTHR35144:SF2">
    <property type="entry name" value="MEIOSIS-SPECIFIC TRANSCRIPTION FACTOR NDT80"/>
    <property type="match status" value="1"/>
</dbReference>
<evidence type="ECO:0000256" key="1">
    <source>
        <dbReference type="ARBA" id="ARBA00023125"/>
    </source>
</evidence>
<evidence type="ECO:0000313" key="5">
    <source>
        <dbReference type="EMBL" id="OAD78589.1"/>
    </source>
</evidence>